<dbReference type="GO" id="GO:0016787">
    <property type="term" value="F:hydrolase activity"/>
    <property type="evidence" value="ECO:0007669"/>
    <property type="project" value="InterPro"/>
</dbReference>
<dbReference type="PANTHER" id="PTHR11365:SF10">
    <property type="entry name" value="HYDANTOINASE_OXOPROLINASE"/>
    <property type="match status" value="1"/>
</dbReference>
<reference evidence="3 4" key="1">
    <citation type="journal article" date="2013" name="ISME J.">
        <title>A metabolic model for members of the genus Tetrasphaera involved in enhanced biological phosphorus removal.</title>
        <authorList>
            <person name="Kristiansen R."/>
            <person name="Nguyen H.T.T."/>
            <person name="Saunders A.M."/>
            <person name="Nielsen J.L."/>
            <person name="Wimmer R."/>
            <person name="Le V.Q."/>
            <person name="McIlroy S.J."/>
            <person name="Petrovski S."/>
            <person name="Seviour R.J."/>
            <person name="Calteau A."/>
            <person name="Nielsen K.L."/>
            <person name="Nielsen P.H."/>
        </authorList>
    </citation>
    <scope>NUCLEOTIDE SEQUENCE [LARGE SCALE GENOMIC DNA]</scope>
    <source>
        <strain evidence="3 4">T1-X7</strain>
    </source>
</reference>
<feature type="domain" description="Hydantoinase A/oxoprolinase" evidence="1">
    <location>
        <begin position="194"/>
        <end position="366"/>
    </location>
</feature>
<evidence type="ECO:0000259" key="2">
    <source>
        <dbReference type="Pfam" id="PF05378"/>
    </source>
</evidence>
<dbReference type="Proteomes" id="UP000035721">
    <property type="component" value="Unassembled WGS sequence"/>
</dbReference>
<proteinExistence type="predicted"/>
<organism evidence="3 4">
    <name type="scientific">Nostocoides japonicum T1-X7</name>
    <dbReference type="NCBI Taxonomy" id="1194083"/>
    <lineage>
        <taxon>Bacteria</taxon>
        <taxon>Bacillati</taxon>
        <taxon>Actinomycetota</taxon>
        <taxon>Actinomycetes</taxon>
        <taxon>Micrococcales</taxon>
        <taxon>Intrasporangiaceae</taxon>
        <taxon>Nostocoides</taxon>
    </lineage>
</organism>
<dbReference type="STRING" id="1194083.BN12_20011"/>
<protein>
    <submittedName>
        <fullName evidence="3">Hydantoinase/oxoprolinase</fullName>
    </submittedName>
</protein>
<feature type="domain" description="Hydantoinase/oxoprolinase N-terminal" evidence="2">
    <location>
        <begin position="6"/>
        <end position="173"/>
    </location>
</feature>
<gene>
    <name evidence="3" type="ORF">BN12_20011</name>
</gene>
<evidence type="ECO:0000313" key="3">
    <source>
        <dbReference type="EMBL" id="CCH77468.1"/>
    </source>
</evidence>
<dbReference type="EMBL" id="CAJB01000112">
    <property type="protein sequence ID" value="CCH77468.1"/>
    <property type="molecule type" value="Genomic_DNA"/>
</dbReference>
<dbReference type="PANTHER" id="PTHR11365">
    <property type="entry name" value="5-OXOPROLINASE RELATED"/>
    <property type="match status" value="1"/>
</dbReference>
<name>A0A077LUG7_9MICO</name>
<dbReference type="Pfam" id="PF05378">
    <property type="entry name" value="Hydant_A_N"/>
    <property type="match status" value="1"/>
</dbReference>
<evidence type="ECO:0000259" key="1">
    <source>
        <dbReference type="Pfam" id="PF01968"/>
    </source>
</evidence>
<comment type="caution">
    <text evidence="3">The sequence shown here is derived from an EMBL/GenBank/DDBJ whole genome shotgun (WGS) entry which is preliminary data.</text>
</comment>
<dbReference type="SUPFAM" id="SSF53067">
    <property type="entry name" value="Actin-like ATPase domain"/>
    <property type="match status" value="1"/>
</dbReference>
<dbReference type="InterPro" id="IPR002821">
    <property type="entry name" value="Hydantoinase_A"/>
</dbReference>
<dbReference type="AlphaFoldDB" id="A0A077LUG7"/>
<keyword evidence="4" id="KW-1185">Reference proteome</keyword>
<dbReference type="InterPro" id="IPR043129">
    <property type="entry name" value="ATPase_NBD"/>
</dbReference>
<dbReference type="Pfam" id="PF01968">
    <property type="entry name" value="Hydantoinase_A"/>
    <property type="match status" value="1"/>
</dbReference>
<accession>A0A077LUG7</accession>
<sequence length="518" mass="53487">MIMSYKIGIDVGGTNTDAVIVDSRGEVVAATKSATTPDPFDGIRESLAKVIAQVDKAQVTQAMLGTTHPANAIIQRRDLQRVGVIRLAAPASMGVRPGVAWPKDLLGAIVGPIDIVGGGNEFDGSEIAPLDEEAVRRFAEKCAGQVAAIAVSAPFSPATFDHEERAARIFAEELGPDVAVSMSHRVGALGLLERENATILNASLLGVARNVVEGFHAALLGNGLDVESFITQNDGTLLSAEEAVRFPVLTLGSGPTNSMRGACSLAGLPDALVVDVGGTSADVGILVDGFPRESTAAIEVGGVRTNFRMPDLISIGLGGGSVVHDGTEGVTVGPDSVGYKVVTEALVCGGSTLTLSDVSVRSGRLTGFGDPGLVESIPEETVTAALSWVDEQIRIMADRMKASRHELPLIAVGGGSHLVPDAVPGVTEVVRPNHHAVANAYGAAIAEASGSIDRVFRFGERGREACLEEARSLASEAAIRSGADPNKVRITSVHEVPLSYVPGQACRVQVKAAGPLAS</sequence>
<evidence type="ECO:0000313" key="4">
    <source>
        <dbReference type="Proteomes" id="UP000035721"/>
    </source>
</evidence>
<dbReference type="InterPro" id="IPR008040">
    <property type="entry name" value="Hydant_A_N"/>
</dbReference>
<dbReference type="Gene3D" id="3.30.420.40">
    <property type="match status" value="1"/>
</dbReference>
<dbReference type="InterPro" id="IPR045079">
    <property type="entry name" value="Oxoprolinase-like"/>
</dbReference>